<evidence type="ECO:0000259" key="1">
    <source>
        <dbReference type="PROSITE" id="PS51186"/>
    </source>
</evidence>
<feature type="domain" description="N-acetyltransferase" evidence="1">
    <location>
        <begin position="1"/>
        <end position="160"/>
    </location>
</feature>
<accession>A0A326TTV0</accession>
<reference evidence="2 3" key="1">
    <citation type="submission" date="2018-06" db="EMBL/GenBank/DDBJ databases">
        <title>Genomic Encyclopedia of Archaeal and Bacterial Type Strains, Phase II (KMG-II): from individual species to whole genera.</title>
        <authorList>
            <person name="Goeker M."/>
        </authorList>
    </citation>
    <scope>NUCLEOTIDE SEQUENCE [LARGE SCALE GENOMIC DNA]</scope>
    <source>
        <strain evidence="2 3">ATCC BAA-1881</strain>
    </source>
</reference>
<name>A0A326TTV0_THEHA</name>
<evidence type="ECO:0000313" key="2">
    <source>
        <dbReference type="EMBL" id="PZW19379.1"/>
    </source>
</evidence>
<dbReference type="OrthoDB" id="142757at2"/>
<dbReference type="InterPro" id="IPR000182">
    <property type="entry name" value="GNAT_dom"/>
</dbReference>
<dbReference type="Proteomes" id="UP000248806">
    <property type="component" value="Unassembled WGS sequence"/>
</dbReference>
<dbReference type="InterPro" id="IPR016181">
    <property type="entry name" value="Acyl_CoA_acyltransferase"/>
</dbReference>
<keyword evidence="3" id="KW-1185">Reference proteome</keyword>
<sequence>MIRPVLFVDLPGIIYTMDRRARSKQHEYANFVCWLEPVERDFAPAPLLRNILRINPASRTWICEDHWRLLGFAQVQERPSRRGWDLSYLASMTNRTISSEEILTALLDYALEAAATHGILRIFAKVEDDAPEQELFLRSGFQRYARELLYVYNGGQQPADGTGLNLSSLRRWHRHYAWGLHQIYRATTPQRVQMAELLDSSEEYAQLHVGTQNPMTALFQGGSENYVCDMGVRLGAWLRLCRGHGTTPHRICLNVHPEHTDLAEPLLKFGINRLLEYSAQRIYCFVREYDTGVITALRNSGFEHDSTRVLLVRHVARLAMKSSTVPLLEQRAAYGLKGLGTVNSRQKLMR</sequence>
<dbReference type="GO" id="GO:0016747">
    <property type="term" value="F:acyltransferase activity, transferring groups other than amino-acyl groups"/>
    <property type="evidence" value="ECO:0007669"/>
    <property type="project" value="InterPro"/>
</dbReference>
<proteinExistence type="predicted"/>
<dbReference type="AlphaFoldDB" id="A0A326TTV0"/>
<organism evidence="2 3">
    <name type="scientific">Thermosporothrix hazakensis</name>
    <dbReference type="NCBI Taxonomy" id="644383"/>
    <lineage>
        <taxon>Bacteria</taxon>
        <taxon>Bacillati</taxon>
        <taxon>Chloroflexota</taxon>
        <taxon>Ktedonobacteria</taxon>
        <taxon>Ktedonobacterales</taxon>
        <taxon>Thermosporotrichaceae</taxon>
        <taxon>Thermosporothrix</taxon>
    </lineage>
</organism>
<dbReference type="PROSITE" id="PS51186">
    <property type="entry name" value="GNAT"/>
    <property type="match status" value="1"/>
</dbReference>
<protein>
    <recommendedName>
        <fullName evidence="1">N-acetyltransferase domain-containing protein</fullName>
    </recommendedName>
</protein>
<gene>
    <name evidence="2" type="ORF">EI42_06075</name>
</gene>
<evidence type="ECO:0000313" key="3">
    <source>
        <dbReference type="Proteomes" id="UP000248806"/>
    </source>
</evidence>
<comment type="caution">
    <text evidence="2">The sequence shown here is derived from an EMBL/GenBank/DDBJ whole genome shotgun (WGS) entry which is preliminary data.</text>
</comment>
<dbReference type="SUPFAM" id="SSF55729">
    <property type="entry name" value="Acyl-CoA N-acyltransferases (Nat)"/>
    <property type="match status" value="2"/>
</dbReference>
<dbReference type="EMBL" id="QKUF01000047">
    <property type="protein sequence ID" value="PZW19379.1"/>
    <property type="molecule type" value="Genomic_DNA"/>
</dbReference>
<dbReference type="RefSeq" id="WP_111326289.1">
    <property type="nucleotide sequence ID" value="NZ_BIFX01000001.1"/>
</dbReference>
<dbReference type="Gene3D" id="3.40.630.30">
    <property type="match status" value="1"/>
</dbReference>